<reference evidence="3" key="1">
    <citation type="journal article" date="2023" name="Plant J.">
        <title>The genome of the king protea, Protea cynaroides.</title>
        <authorList>
            <person name="Chang J."/>
            <person name="Duong T.A."/>
            <person name="Schoeman C."/>
            <person name="Ma X."/>
            <person name="Roodt D."/>
            <person name="Barker N."/>
            <person name="Li Z."/>
            <person name="Van de Peer Y."/>
            <person name="Mizrachi E."/>
        </authorList>
    </citation>
    <scope>NUCLEOTIDE SEQUENCE</scope>
    <source>
        <tissue evidence="3">Young leaves</tissue>
    </source>
</reference>
<proteinExistence type="predicted"/>
<sequence>MESGSSSVPRSEGLPDKGMSQGGDEGISISTVYAPLSETELKDELVIPEEEDPSLNFSPDLTLVGKVLSSKPVQRQAVFDGLTAAWNTTYGVHSRVFKDDLYTFTFSHDMDLLNVLDEAPWTAGGHLIMLE</sequence>
<evidence type="ECO:0000313" key="3">
    <source>
        <dbReference type="EMBL" id="KAJ4961577.1"/>
    </source>
</evidence>
<keyword evidence="4" id="KW-1185">Reference proteome</keyword>
<organism evidence="3 4">
    <name type="scientific">Protea cynaroides</name>
    <dbReference type="NCBI Taxonomy" id="273540"/>
    <lineage>
        <taxon>Eukaryota</taxon>
        <taxon>Viridiplantae</taxon>
        <taxon>Streptophyta</taxon>
        <taxon>Embryophyta</taxon>
        <taxon>Tracheophyta</taxon>
        <taxon>Spermatophyta</taxon>
        <taxon>Magnoliopsida</taxon>
        <taxon>Proteales</taxon>
        <taxon>Proteaceae</taxon>
        <taxon>Protea</taxon>
    </lineage>
</organism>
<feature type="region of interest" description="Disordered" evidence="1">
    <location>
        <begin position="1"/>
        <end position="27"/>
    </location>
</feature>
<dbReference type="OrthoDB" id="1750606at2759"/>
<dbReference type="Pfam" id="PF14111">
    <property type="entry name" value="DUF4283"/>
    <property type="match status" value="1"/>
</dbReference>
<accession>A0A9Q0K3K5</accession>
<comment type="caution">
    <text evidence="3">The sequence shown here is derived from an EMBL/GenBank/DDBJ whole genome shotgun (WGS) entry which is preliminary data.</text>
</comment>
<evidence type="ECO:0000256" key="1">
    <source>
        <dbReference type="SAM" id="MobiDB-lite"/>
    </source>
</evidence>
<feature type="domain" description="DUF4283" evidence="2">
    <location>
        <begin position="61"/>
        <end position="131"/>
    </location>
</feature>
<protein>
    <recommendedName>
        <fullName evidence="2">DUF4283 domain-containing protein</fullName>
    </recommendedName>
</protein>
<evidence type="ECO:0000259" key="2">
    <source>
        <dbReference type="Pfam" id="PF14111"/>
    </source>
</evidence>
<dbReference type="Proteomes" id="UP001141806">
    <property type="component" value="Unassembled WGS sequence"/>
</dbReference>
<name>A0A9Q0K3K5_9MAGN</name>
<dbReference type="AlphaFoldDB" id="A0A9Q0K3K5"/>
<dbReference type="InterPro" id="IPR025558">
    <property type="entry name" value="DUF4283"/>
</dbReference>
<gene>
    <name evidence="3" type="ORF">NE237_021487</name>
</gene>
<dbReference type="EMBL" id="JAMYWD010000009">
    <property type="protein sequence ID" value="KAJ4961577.1"/>
    <property type="molecule type" value="Genomic_DNA"/>
</dbReference>
<evidence type="ECO:0000313" key="4">
    <source>
        <dbReference type="Proteomes" id="UP001141806"/>
    </source>
</evidence>